<gene>
    <name evidence="1" type="ORF">C7212DRAFT_344358</name>
</gene>
<proteinExistence type="predicted"/>
<evidence type="ECO:0000313" key="1">
    <source>
        <dbReference type="EMBL" id="PWW75675.1"/>
    </source>
</evidence>
<dbReference type="EMBL" id="PYWC01000043">
    <property type="protein sequence ID" value="PWW75675.1"/>
    <property type="molecule type" value="Genomic_DNA"/>
</dbReference>
<protein>
    <submittedName>
        <fullName evidence="1">Uncharacterized protein</fullName>
    </submittedName>
</protein>
<name>A0A317SMN6_9PEZI</name>
<dbReference type="STRING" id="42249.A0A317SMN6"/>
<dbReference type="OrthoDB" id="76567at2759"/>
<evidence type="ECO:0000313" key="2">
    <source>
        <dbReference type="Proteomes" id="UP000246991"/>
    </source>
</evidence>
<organism evidence="1 2">
    <name type="scientific">Tuber magnatum</name>
    <name type="common">white Piedmont truffle</name>
    <dbReference type="NCBI Taxonomy" id="42249"/>
    <lineage>
        <taxon>Eukaryota</taxon>
        <taxon>Fungi</taxon>
        <taxon>Dikarya</taxon>
        <taxon>Ascomycota</taxon>
        <taxon>Pezizomycotina</taxon>
        <taxon>Pezizomycetes</taxon>
        <taxon>Pezizales</taxon>
        <taxon>Tuberaceae</taxon>
        <taxon>Tuber</taxon>
    </lineage>
</organism>
<accession>A0A317SMN6</accession>
<sequence>MSAKIFKQIIDAIKTRGPDLLTFHGVEQADFDHIIQGLRHPGNYLEHIHWFARAKFLKVVIPTALHECAAEWIIDEISDALAKGIIPQVWVRKIGISPSPEYKNFIGQYQGCTKEADLTFVPRLGPNWTKQAQYPSVVLESGWSESAEQLRQDVCLWQAGSGGQVRVVIQVKFYKRQDRIGARVWINRAKAANNSSIETSIETYEVLPMLAVPVENPSITFEEFFSGGCPPGMDPNGCVVLDLENLRVIAREKILARGSVPDE</sequence>
<dbReference type="Proteomes" id="UP000246991">
    <property type="component" value="Unassembled WGS sequence"/>
</dbReference>
<comment type="caution">
    <text evidence="1">The sequence shown here is derived from an EMBL/GenBank/DDBJ whole genome shotgun (WGS) entry which is preliminary data.</text>
</comment>
<keyword evidence="2" id="KW-1185">Reference proteome</keyword>
<reference evidence="1 2" key="1">
    <citation type="submission" date="2018-03" db="EMBL/GenBank/DDBJ databases">
        <title>Genomes of Pezizomycetes fungi and the evolution of truffles.</title>
        <authorList>
            <person name="Murat C."/>
            <person name="Payen T."/>
            <person name="Noel B."/>
            <person name="Kuo A."/>
            <person name="Martin F.M."/>
        </authorList>
    </citation>
    <scope>NUCLEOTIDE SEQUENCE [LARGE SCALE GENOMIC DNA]</scope>
    <source>
        <strain evidence="1">091103-1</strain>
    </source>
</reference>
<dbReference type="AlphaFoldDB" id="A0A317SMN6"/>